<dbReference type="EMBL" id="CP013389">
    <property type="protein sequence ID" value="AOJ11572.1"/>
    <property type="molecule type" value="Genomic_DNA"/>
</dbReference>
<feature type="region of interest" description="Disordered" evidence="1">
    <location>
        <begin position="55"/>
        <end position="77"/>
    </location>
</feature>
<protein>
    <submittedName>
        <fullName evidence="2">Uncharacterized protein</fullName>
    </submittedName>
</protein>
<proteinExistence type="predicted"/>
<organism evidence="2 3">
    <name type="scientific">Burkholderia mayonis</name>
    <dbReference type="NCBI Taxonomy" id="1385591"/>
    <lineage>
        <taxon>Bacteria</taxon>
        <taxon>Pseudomonadati</taxon>
        <taxon>Pseudomonadota</taxon>
        <taxon>Betaproteobacteria</taxon>
        <taxon>Burkholderiales</taxon>
        <taxon>Burkholderiaceae</taxon>
        <taxon>Burkholderia</taxon>
        <taxon>pseudomallei group</taxon>
    </lineage>
</organism>
<evidence type="ECO:0000313" key="2">
    <source>
        <dbReference type="EMBL" id="AOJ11572.1"/>
    </source>
</evidence>
<dbReference type="AlphaFoldDB" id="A0A1B4G6N4"/>
<gene>
    <name evidence="2" type="ORF">WS71_31480</name>
</gene>
<evidence type="ECO:0000313" key="3">
    <source>
        <dbReference type="Proteomes" id="UP000067711"/>
    </source>
</evidence>
<accession>A0A1B4G6N4</accession>
<dbReference type="Proteomes" id="UP000067711">
    <property type="component" value="Chromosome 1"/>
</dbReference>
<sequence length="77" mass="8352">MQRRYRGYRRGERGARIFQASGGAVNGRAAATARQPVARQPARAANASAWLVDERRDAQGLRTAPRNGGGAMRARTT</sequence>
<name>A0A1B4G6N4_9BURK</name>
<reference evidence="2 3" key="1">
    <citation type="submission" date="2015-12" db="EMBL/GenBank/DDBJ databases">
        <title>Diversity of Burkholderia near neighbor genomes.</title>
        <authorList>
            <person name="Sahl J."/>
            <person name="Wagner D."/>
            <person name="Keim P."/>
        </authorList>
    </citation>
    <scope>NUCLEOTIDE SEQUENCE [LARGE SCALE GENOMIC DNA]</scope>
    <source>
        <strain evidence="2 3">BDU8</strain>
    </source>
</reference>
<evidence type="ECO:0000256" key="1">
    <source>
        <dbReference type="SAM" id="MobiDB-lite"/>
    </source>
</evidence>